<dbReference type="EMBL" id="JQCR01000003">
    <property type="protein sequence ID" value="KGE16700.1"/>
    <property type="molecule type" value="Genomic_DNA"/>
</dbReference>
<comment type="caution">
    <text evidence="1">The sequence shown here is derived from an EMBL/GenBank/DDBJ whole genome shotgun (WGS) entry which is preliminary data.</text>
</comment>
<gene>
    <name evidence="1" type="ORF">PWYN_18545</name>
</gene>
<dbReference type="STRING" id="268407.PWYN_18545"/>
<dbReference type="eggNOG" id="ENOG5032QTV">
    <property type="taxonomic scope" value="Bacteria"/>
</dbReference>
<protein>
    <submittedName>
        <fullName evidence="1">Periplasmic protein</fullName>
    </submittedName>
</protein>
<reference evidence="1 2" key="1">
    <citation type="submission" date="2014-08" db="EMBL/GenBank/DDBJ databases">
        <authorList>
            <person name="den Bakker H.C."/>
        </authorList>
    </citation>
    <scope>NUCLEOTIDE SEQUENCE [LARGE SCALE GENOMIC DNA]</scope>
    <source>
        <strain evidence="1 2">DSM 18334</strain>
    </source>
</reference>
<reference evidence="1 2" key="2">
    <citation type="submission" date="2014-10" db="EMBL/GenBank/DDBJ databases">
        <title>Comparative genomics of the Paenibacillus odorifer group.</title>
        <authorList>
            <person name="Tsai Y.-C."/>
            <person name="Martin N."/>
            <person name="Korlach J."/>
            <person name="Wiedmann M."/>
        </authorList>
    </citation>
    <scope>NUCLEOTIDE SEQUENCE [LARGE SCALE GENOMIC DNA]</scope>
    <source>
        <strain evidence="1 2">DSM 18334</strain>
    </source>
</reference>
<evidence type="ECO:0000313" key="1">
    <source>
        <dbReference type="EMBL" id="KGE16700.1"/>
    </source>
</evidence>
<organism evidence="1 2">
    <name type="scientific">Paenibacillus wynnii</name>
    <dbReference type="NCBI Taxonomy" id="268407"/>
    <lineage>
        <taxon>Bacteria</taxon>
        <taxon>Bacillati</taxon>
        <taxon>Bacillota</taxon>
        <taxon>Bacilli</taxon>
        <taxon>Bacillales</taxon>
        <taxon>Paenibacillaceae</taxon>
        <taxon>Paenibacillus</taxon>
    </lineage>
</organism>
<dbReference type="Proteomes" id="UP000029734">
    <property type="component" value="Unassembled WGS sequence"/>
</dbReference>
<proteinExistence type="predicted"/>
<accession>A0A098M2R9</accession>
<evidence type="ECO:0000313" key="2">
    <source>
        <dbReference type="Proteomes" id="UP000029734"/>
    </source>
</evidence>
<sequence length="145" mass="17322">MRDKGTELWGKYEPFHIPLNDYRVANIVITNHAKSRYLDRISDEGSNEGDIAPWIWQSLRQKRIQPYSQHDQNAYLIDDDTVVIAEFTELAGERNHFGYQLYCMTIVSFLGKISRTPQLRDLRAYYSLLRQTRRVKMIKKRRKRK</sequence>
<dbReference type="OrthoDB" id="2646088at2"/>
<name>A0A098M2R9_9BACL</name>
<dbReference type="AlphaFoldDB" id="A0A098M2R9"/>
<keyword evidence="2" id="KW-1185">Reference proteome</keyword>